<feature type="transmembrane region" description="Helical" evidence="1">
    <location>
        <begin position="7"/>
        <end position="25"/>
    </location>
</feature>
<accession>A0ABS8WFK4</accession>
<keyword evidence="1" id="KW-0472">Membrane</keyword>
<reference evidence="2 3" key="1">
    <citation type="journal article" date="2022" name="Environ. Microbiol. Rep.">
        <title>Eco-phylogenetic analyses reveal divergent evolution of vitamin B12 metabolism in the marine bacterial family 'Psychromonadaceae'.</title>
        <authorList>
            <person name="Jin X."/>
            <person name="Yang Y."/>
            <person name="Cao H."/>
            <person name="Gao B."/>
            <person name="Zhao Z."/>
        </authorList>
    </citation>
    <scope>NUCLEOTIDE SEQUENCE [LARGE SCALE GENOMIC DNA]</scope>
    <source>
        <strain evidence="2 3">MKS20</strain>
    </source>
</reference>
<dbReference type="Proteomes" id="UP001201273">
    <property type="component" value="Unassembled WGS sequence"/>
</dbReference>
<protein>
    <submittedName>
        <fullName evidence="2">Uncharacterized protein</fullName>
    </submittedName>
</protein>
<sequence length="105" mass="12543">MKTEKFFNYLGLLGVLLLVITIIVNKLSPQDFFLREHYLKLLLVSLVVTFVHYCYLGMRSVQQKQWWWAGLLLLAPIPVYWLYFAWELVKGYCTFLPFLKTEPHQ</sequence>
<keyword evidence="1" id="KW-0812">Transmembrane</keyword>
<feature type="transmembrane region" description="Helical" evidence="1">
    <location>
        <begin position="67"/>
        <end position="86"/>
    </location>
</feature>
<keyword evidence="3" id="KW-1185">Reference proteome</keyword>
<evidence type="ECO:0000313" key="2">
    <source>
        <dbReference type="EMBL" id="MCE2596463.1"/>
    </source>
</evidence>
<feature type="transmembrane region" description="Helical" evidence="1">
    <location>
        <begin position="37"/>
        <end position="55"/>
    </location>
</feature>
<organism evidence="2 3">
    <name type="scientific">Motilimonas cestriensis</name>
    <dbReference type="NCBI Taxonomy" id="2742685"/>
    <lineage>
        <taxon>Bacteria</taxon>
        <taxon>Pseudomonadati</taxon>
        <taxon>Pseudomonadota</taxon>
        <taxon>Gammaproteobacteria</taxon>
        <taxon>Alteromonadales</taxon>
        <taxon>Alteromonadales genera incertae sedis</taxon>
        <taxon>Motilimonas</taxon>
    </lineage>
</organism>
<proteinExistence type="predicted"/>
<keyword evidence="1" id="KW-1133">Transmembrane helix</keyword>
<dbReference type="RefSeq" id="WP_233054100.1">
    <property type="nucleotide sequence ID" value="NZ_CP170335.1"/>
</dbReference>
<comment type="caution">
    <text evidence="2">The sequence shown here is derived from an EMBL/GenBank/DDBJ whole genome shotgun (WGS) entry which is preliminary data.</text>
</comment>
<evidence type="ECO:0000313" key="3">
    <source>
        <dbReference type="Proteomes" id="UP001201273"/>
    </source>
</evidence>
<name>A0ABS8WFK4_9GAMM</name>
<dbReference type="EMBL" id="JAIMJA010000019">
    <property type="protein sequence ID" value="MCE2596463.1"/>
    <property type="molecule type" value="Genomic_DNA"/>
</dbReference>
<gene>
    <name evidence="2" type="ORF">K6Y31_16830</name>
</gene>
<evidence type="ECO:0000256" key="1">
    <source>
        <dbReference type="SAM" id="Phobius"/>
    </source>
</evidence>